<dbReference type="Proteomes" id="UP000245523">
    <property type="component" value="Unassembled WGS sequence"/>
</dbReference>
<evidence type="ECO:0000313" key="1">
    <source>
        <dbReference type="EMBL" id="PWL03248.1"/>
    </source>
</evidence>
<proteinExistence type="predicted"/>
<accession>A0ABX5LPR0</accession>
<gene>
    <name evidence="1" type="ORF">B0H50_1075</name>
</gene>
<keyword evidence="2" id="KW-1185">Reference proteome</keyword>
<evidence type="ECO:0000313" key="2">
    <source>
        <dbReference type="Proteomes" id="UP000245523"/>
    </source>
</evidence>
<organism evidence="1 2">
    <name type="scientific">Hallerella porci</name>
    <dbReference type="NCBI Taxonomy" id="1945871"/>
    <lineage>
        <taxon>Bacteria</taxon>
        <taxon>Pseudomonadati</taxon>
        <taxon>Fibrobacterota</taxon>
        <taxon>Fibrobacteria</taxon>
        <taxon>Fibrobacterales</taxon>
        <taxon>Fibrobacteraceae</taxon>
        <taxon>Hallerella</taxon>
    </lineage>
</organism>
<sequence length="255" mass="30225">MGTHAAIVRRLPDNTIQYGNIINDGFLSYVGIILMVYYDSPKLVEQLFSLGQLETLGAPGTENNPALFDTESKTYCTNRWKGHRSHRTCDSEMEICPEVMFTDYYYFYDNEEWFYVKPDCGWQKIPLHYVLNRLSYFSKHPNECPQIMGRNEPDTCVRYEMDIAYLKEILFEYPKEDAEYKQLLDASGINIEETFEELRKTNFPLYEFLEKHLNLVNYFDPWSVYMVGESHLPPSKVKLRKKSEQHVETYFWNLS</sequence>
<protein>
    <submittedName>
        <fullName evidence="1">Uncharacterized protein</fullName>
    </submittedName>
</protein>
<comment type="caution">
    <text evidence="1">The sequence shown here is derived from an EMBL/GenBank/DDBJ whole genome shotgun (WGS) entry which is preliminary data.</text>
</comment>
<reference evidence="1 2" key="1">
    <citation type="submission" date="2018-05" db="EMBL/GenBank/DDBJ databases">
        <title>Animal gut microbial communities from fecal samples from Wisconsin, USA.</title>
        <authorList>
            <person name="Neumann A."/>
        </authorList>
    </citation>
    <scope>NUCLEOTIDE SEQUENCE [LARGE SCALE GENOMIC DNA]</scope>
    <source>
        <strain evidence="1 2">UWS4</strain>
    </source>
</reference>
<name>A0ABX5LPR0_9BACT</name>
<dbReference type="EMBL" id="QGHD01000007">
    <property type="protein sequence ID" value="PWL03248.1"/>
    <property type="molecule type" value="Genomic_DNA"/>
</dbReference>